<evidence type="ECO:0000313" key="13">
    <source>
        <dbReference type="Proteomes" id="UP000245119"/>
    </source>
</evidence>
<feature type="chain" id="PRO_5015667476" description="G-protein coupled receptors family 1 profile domain-containing protein" evidence="10">
    <location>
        <begin position="16"/>
        <end position="236"/>
    </location>
</feature>
<feature type="transmembrane region" description="Helical" evidence="9">
    <location>
        <begin position="107"/>
        <end position="127"/>
    </location>
</feature>
<dbReference type="SUPFAM" id="SSF81321">
    <property type="entry name" value="Family A G protein-coupled receptor-like"/>
    <property type="match status" value="1"/>
</dbReference>
<dbReference type="AlphaFoldDB" id="A0A2T7NRZ9"/>
<evidence type="ECO:0000256" key="7">
    <source>
        <dbReference type="ARBA" id="ARBA00023224"/>
    </source>
</evidence>
<feature type="signal peptide" evidence="10">
    <location>
        <begin position="1"/>
        <end position="15"/>
    </location>
</feature>
<protein>
    <recommendedName>
        <fullName evidence="11">G-protein coupled receptors family 1 profile domain-containing protein</fullName>
    </recommendedName>
</protein>
<feature type="region of interest" description="Disordered" evidence="8">
    <location>
        <begin position="217"/>
        <end position="236"/>
    </location>
</feature>
<dbReference type="InterPro" id="IPR000276">
    <property type="entry name" value="GPCR_Rhodpsn"/>
</dbReference>
<comment type="subcellular location">
    <subcellularLocation>
        <location evidence="1">Membrane</location>
        <topology evidence="1">Multi-pass membrane protein</topology>
    </subcellularLocation>
</comment>
<dbReference type="PANTHER" id="PTHR45695">
    <property type="entry name" value="LEUCOKININ RECEPTOR-RELATED"/>
    <property type="match status" value="1"/>
</dbReference>
<comment type="caution">
    <text evidence="12">The sequence shown here is derived from an EMBL/GenBank/DDBJ whole genome shotgun (WGS) entry which is preliminary data.</text>
</comment>
<dbReference type="InterPro" id="IPR017452">
    <property type="entry name" value="GPCR_Rhodpsn_7TM"/>
</dbReference>
<keyword evidence="3 9" id="KW-1133">Transmembrane helix</keyword>
<sequence length="236" mass="26333">MLCLVFIWIAAHVTAVPKMFIIDTVEDSLVPANLTILLTACAPGPGLQAMAMDYEIFLCVVFYAMPIVVMGYTYTAIAIKLWSSKAGILMESDSKAMMTQLKVRRRTAKMLIIVVIAFVILFLPVYIWNMIRLSAPETLSYMDDHIISGITLGALLLLVINSCINPIIYNFMSVKFRNEFRSVCHCWLKICAATDKGASNEVLRGGVRQEKVHGEYRRSRMTEYDSAGGKTSLTDA</sequence>
<evidence type="ECO:0000256" key="2">
    <source>
        <dbReference type="ARBA" id="ARBA00022692"/>
    </source>
</evidence>
<dbReference type="Gene3D" id="1.20.1070.10">
    <property type="entry name" value="Rhodopsin 7-helix transmembrane proteins"/>
    <property type="match status" value="1"/>
</dbReference>
<organism evidence="12 13">
    <name type="scientific">Pomacea canaliculata</name>
    <name type="common">Golden apple snail</name>
    <dbReference type="NCBI Taxonomy" id="400727"/>
    <lineage>
        <taxon>Eukaryota</taxon>
        <taxon>Metazoa</taxon>
        <taxon>Spiralia</taxon>
        <taxon>Lophotrochozoa</taxon>
        <taxon>Mollusca</taxon>
        <taxon>Gastropoda</taxon>
        <taxon>Caenogastropoda</taxon>
        <taxon>Architaenioglossa</taxon>
        <taxon>Ampullarioidea</taxon>
        <taxon>Ampullariidae</taxon>
        <taxon>Pomacea</taxon>
    </lineage>
</organism>
<dbReference type="PRINTS" id="PR00237">
    <property type="entry name" value="GPCRRHODOPSN"/>
</dbReference>
<dbReference type="PANTHER" id="PTHR45695:SF15">
    <property type="entry name" value="OPSIN RH2"/>
    <property type="match status" value="1"/>
</dbReference>
<evidence type="ECO:0000259" key="11">
    <source>
        <dbReference type="PROSITE" id="PS50262"/>
    </source>
</evidence>
<dbReference type="GO" id="GO:0004930">
    <property type="term" value="F:G protein-coupled receptor activity"/>
    <property type="evidence" value="ECO:0007669"/>
    <property type="project" value="UniProtKB-KW"/>
</dbReference>
<dbReference type="OrthoDB" id="5987936at2759"/>
<evidence type="ECO:0000256" key="5">
    <source>
        <dbReference type="ARBA" id="ARBA00023136"/>
    </source>
</evidence>
<dbReference type="Pfam" id="PF00001">
    <property type="entry name" value="7tm_1"/>
    <property type="match status" value="1"/>
</dbReference>
<evidence type="ECO:0000256" key="9">
    <source>
        <dbReference type="SAM" id="Phobius"/>
    </source>
</evidence>
<keyword evidence="7" id="KW-0807">Transducer</keyword>
<feature type="domain" description="G-protein coupled receptors family 1 profile" evidence="11">
    <location>
        <begin position="1"/>
        <end position="169"/>
    </location>
</feature>
<evidence type="ECO:0000256" key="3">
    <source>
        <dbReference type="ARBA" id="ARBA00022989"/>
    </source>
</evidence>
<dbReference type="PROSITE" id="PS50262">
    <property type="entry name" value="G_PROTEIN_RECEP_F1_2"/>
    <property type="match status" value="1"/>
</dbReference>
<accession>A0A2T7NRZ9</accession>
<reference evidence="12 13" key="1">
    <citation type="submission" date="2018-04" db="EMBL/GenBank/DDBJ databases">
        <title>The genome of golden apple snail Pomacea canaliculata provides insight into stress tolerance and invasive adaptation.</title>
        <authorList>
            <person name="Liu C."/>
            <person name="Liu B."/>
            <person name="Ren Y."/>
            <person name="Zhang Y."/>
            <person name="Wang H."/>
            <person name="Li S."/>
            <person name="Jiang F."/>
            <person name="Yin L."/>
            <person name="Zhang G."/>
            <person name="Qian W."/>
            <person name="Fan W."/>
        </authorList>
    </citation>
    <scope>NUCLEOTIDE SEQUENCE [LARGE SCALE GENOMIC DNA]</scope>
    <source>
        <strain evidence="12">SZHN2017</strain>
        <tissue evidence="12">Muscle</tissue>
    </source>
</reference>
<dbReference type="Proteomes" id="UP000245119">
    <property type="component" value="Linkage Group LG10"/>
</dbReference>
<dbReference type="GO" id="GO:0005886">
    <property type="term" value="C:plasma membrane"/>
    <property type="evidence" value="ECO:0007669"/>
    <property type="project" value="TreeGrafter"/>
</dbReference>
<dbReference type="EMBL" id="PZQS01000010">
    <property type="protein sequence ID" value="PVD23922.1"/>
    <property type="molecule type" value="Genomic_DNA"/>
</dbReference>
<keyword evidence="4" id="KW-0297">G-protein coupled receptor</keyword>
<keyword evidence="13" id="KW-1185">Reference proteome</keyword>
<name>A0A2T7NRZ9_POMCA</name>
<proteinExistence type="predicted"/>
<keyword evidence="5 9" id="KW-0472">Membrane</keyword>
<keyword evidence="6" id="KW-0675">Receptor</keyword>
<evidence type="ECO:0000256" key="8">
    <source>
        <dbReference type="SAM" id="MobiDB-lite"/>
    </source>
</evidence>
<keyword evidence="10" id="KW-0732">Signal</keyword>
<evidence type="ECO:0000313" key="12">
    <source>
        <dbReference type="EMBL" id="PVD23922.1"/>
    </source>
</evidence>
<evidence type="ECO:0000256" key="1">
    <source>
        <dbReference type="ARBA" id="ARBA00004141"/>
    </source>
</evidence>
<feature type="transmembrane region" description="Helical" evidence="9">
    <location>
        <begin position="54"/>
        <end position="75"/>
    </location>
</feature>
<keyword evidence="2 9" id="KW-0812">Transmembrane</keyword>
<feature type="transmembrane region" description="Helical" evidence="9">
    <location>
        <begin position="147"/>
        <end position="172"/>
    </location>
</feature>
<evidence type="ECO:0000256" key="10">
    <source>
        <dbReference type="SAM" id="SignalP"/>
    </source>
</evidence>
<evidence type="ECO:0000256" key="4">
    <source>
        <dbReference type="ARBA" id="ARBA00023040"/>
    </source>
</evidence>
<gene>
    <name evidence="12" type="ORF">C0Q70_17198</name>
</gene>
<evidence type="ECO:0000256" key="6">
    <source>
        <dbReference type="ARBA" id="ARBA00023170"/>
    </source>
</evidence>